<evidence type="ECO:0000313" key="10">
    <source>
        <dbReference type="Proteomes" id="UP000178446"/>
    </source>
</evidence>
<evidence type="ECO:0000256" key="8">
    <source>
        <dbReference type="SAM" id="Phobius"/>
    </source>
</evidence>
<feature type="transmembrane region" description="Helical" evidence="8">
    <location>
        <begin position="137"/>
        <end position="157"/>
    </location>
</feature>
<reference evidence="9 10" key="1">
    <citation type="journal article" date="2016" name="Nat. Commun.">
        <title>Thousands of microbial genomes shed light on interconnected biogeochemical processes in an aquifer system.</title>
        <authorList>
            <person name="Anantharaman K."/>
            <person name="Brown C.T."/>
            <person name="Hug L.A."/>
            <person name="Sharon I."/>
            <person name="Castelle C.J."/>
            <person name="Probst A.J."/>
            <person name="Thomas B.C."/>
            <person name="Singh A."/>
            <person name="Wilkins M.J."/>
            <person name="Karaoz U."/>
            <person name="Brodie E.L."/>
            <person name="Williams K.H."/>
            <person name="Hubbard S.S."/>
            <person name="Banfield J.F."/>
        </authorList>
    </citation>
    <scope>NUCLEOTIDE SEQUENCE [LARGE SCALE GENOMIC DNA]</scope>
</reference>
<dbReference type="InterPro" id="IPR050297">
    <property type="entry name" value="LipidA_mod_glycosyltrf_83"/>
</dbReference>
<feature type="transmembrane region" description="Helical" evidence="8">
    <location>
        <begin position="102"/>
        <end position="125"/>
    </location>
</feature>
<keyword evidence="7 8" id="KW-0472">Membrane</keyword>
<keyword evidence="2" id="KW-1003">Cell membrane</keyword>
<dbReference type="GO" id="GO:0005886">
    <property type="term" value="C:plasma membrane"/>
    <property type="evidence" value="ECO:0007669"/>
    <property type="project" value="UniProtKB-SubCell"/>
</dbReference>
<keyword evidence="6 8" id="KW-1133">Transmembrane helix</keyword>
<dbReference type="GO" id="GO:0009103">
    <property type="term" value="P:lipopolysaccharide biosynthetic process"/>
    <property type="evidence" value="ECO:0007669"/>
    <property type="project" value="UniProtKB-ARBA"/>
</dbReference>
<evidence type="ECO:0000256" key="6">
    <source>
        <dbReference type="ARBA" id="ARBA00022989"/>
    </source>
</evidence>
<dbReference type="PANTHER" id="PTHR33908">
    <property type="entry name" value="MANNOSYLTRANSFERASE YKCB-RELATED"/>
    <property type="match status" value="1"/>
</dbReference>
<keyword evidence="4" id="KW-0808">Transferase</keyword>
<organism evidence="9 10">
    <name type="scientific">Candidatus Woesebacteria bacterium RIFCSPHIGHO2_01_FULL_37_10</name>
    <dbReference type="NCBI Taxonomy" id="1802489"/>
    <lineage>
        <taxon>Bacteria</taxon>
        <taxon>Candidatus Woeseibacteriota</taxon>
    </lineage>
</organism>
<evidence type="ECO:0000256" key="7">
    <source>
        <dbReference type="ARBA" id="ARBA00023136"/>
    </source>
</evidence>
<feature type="transmembrane region" description="Helical" evidence="8">
    <location>
        <begin position="192"/>
        <end position="221"/>
    </location>
</feature>
<feature type="transmembrane region" description="Helical" evidence="8">
    <location>
        <begin position="233"/>
        <end position="254"/>
    </location>
</feature>
<comment type="caution">
    <text evidence="9">The sequence shown here is derived from an EMBL/GenBank/DDBJ whole genome shotgun (WGS) entry which is preliminary data.</text>
</comment>
<feature type="transmembrane region" description="Helical" evidence="8">
    <location>
        <begin position="389"/>
        <end position="407"/>
    </location>
</feature>
<evidence type="ECO:0000256" key="4">
    <source>
        <dbReference type="ARBA" id="ARBA00022679"/>
    </source>
</evidence>
<comment type="subcellular location">
    <subcellularLocation>
        <location evidence="1">Cell membrane</location>
        <topology evidence="1">Multi-pass membrane protein</topology>
    </subcellularLocation>
</comment>
<feature type="transmembrane region" description="Helical" evidence="8">
    <location>
        <begin position="332"/>
        <end position="358"/>
    </location>
</feature>
<keyword evidence="3" id="KW-0328">Glycosyltransferase</keyword>
<proteinExistence type="predicted"/>
<feature type="transmembrane region" description="Helical" evidence="8">
    <location>
        <begin position="303"/>
        <end position="320"/>
    </location>
</feature>
<dbReference type="EMBL" id="MGGB01000003">
    <property type="protein sequence ID" value="OGM19672.1"/>
    <property type="molecule type" value="Genomic_DNA"/>
</dbReference>
<feature type="transmembrane region" description="Helical" evidence="8">
    <location>
        <begin position="364"/>
        <end position="382"/>
    </location>
</feature>
<evidence type="ECO:0000256" key="1">
    <source>
        <dbReference type="ARBA" id="ARBA00004651"/>
    </source>
</evidence>
<dbReference type="PANTHER" id="PTHR33908:SF11">
    <property type="entry name" value="MEMBRANE PROTEIN"/>
    <property type="match status" value="1"/>
</dbReference>
<sequence>MKIARDSLTISFELPFTFMEKCKVLLDRRGERIIALLLFLISIASFYYYYNNGQGLAYNDARSHLDISRRVVEGLKPGLAQIGSVWLPLPHLLNALTVWNDFMWHTGLSGAVVSMVSFVYCGVLIYKYLKSLGVGMFGRLFACSIFTLNLNVLYLSATAMTELPLLAAMTAASYHLMLWYKDNNLLDMIKTALWVMVSTLIRYDGWFLLVFIFATLGMGIFRKRGKVETEGKLILFGTLAGYGVILWFLWNLLIFKDPLYFAFGPFSAHEQQKGILSAGELFTKGNIYYSFLAYFYATLYNTYSFITFMAILGFSVFLVDKKIDKNIKIASLALISPFFFNIIALYLGHSVLFVYGLFKDTWFNVRYGMMLVTGMAVFIGYLVDKVKDLRWVFVGVFSLITIFAFIGKDAATIDDALIGASGKNVSEVSSWIKKNATSRDGFILISAASHDAIIFSSGLPMSRFIHEGTGKYWELATENPQNWATWIILRTNDMSDWTFREIADAPGFKQYNLVGHYPFADIYELKPEVRSKVITEPILGKLK</sequence>
<evidence type="ECO:0000313" key="9">
    <source>
        <dbReference type="EMBL" id="OGM19672.1"/>
    </source>
</evidence>
<evidence type="ECO:0000256" key="2">
    <source>
        <dbReference type="ARBA" id="ARBA00022475"/>
    </source>
</evidence>
<keyword evidence="5 8" id="KW-0812">Transmembrane</keyword>
<evidence type="ECO:0000256" key="5">
    <source>
        <dbReference type="ARBA" id="ARBA00022692"/>
    </source>
</evidence>
<accession>A0A1F7XXB8</accession>
<feature type="transmembrane region" description="Helical" evidence="8">
    <location>
        <begin position="33"/>
        <end position="50"/>
    </location>
</feature>
<protein>
    <submittedName>
        <fullName evidence="9">Uncharacterized protein</fullName>
    </submittedName>
</protein>
<dbReference type="AlphaFoldDB" id="A0A1F7XXB8"/>
<dbReference type="Proteomes" id="UP000178446">
    <property type="component" value="Unassembled WGS sequence"/>
</dbReference>
<gene>
    <name evidence="9" type="ORF">A2685_01600</name>
</gene>
<evidence type="ECO:0000256" key="3">
    <source>
        <dbReference type="ARBA" id="ARBA00022676"/>
    </source>
</evidence>
<dbReference type="GO" id="GO:0016763">
    <property type="term" value="F:pentosyltransferase activity"/>
    <property type="evidence" value="ECO:0007669"/>
    <property type="project" value="TreeGrafter"/>
</dbReference>
<name>A0A1F7XXB8_9BACT</name>